<comment type="caution">
    <text evidence="3">The sequence shown here is derived from an EMBL/GenBank/DDBJ whole genome shotgun (WGS) entry which is preliminary data.</text>
</comment>
<dbReference type="Pfam" id="PF07331">
    <property type="entry name" value="TctB"/>
    <property type="match status" value="1"/>
</dbReference>
<dbReference type="RefSeq" id="WP_166637737.1">
    <property type="nucleotide sequence ID" value="NZ_SNXC01000017.1"/>
</dbReference>
<dbReference type="InterPro" id="IPR009936">
    <property type="entry name" value="DUF1468"/>
</dbReference>
<evidence type="ECO:0000259" key="2">
    <source>
        <dbReference type="Pfam" id="PF07331"/>
    </source>
</evidence>
<dbReference type="AlphaFoldDB" id="A0A4R6M244"/>
<protein>
    <submittedName>
        <fullName evidence="3">Tripartite tricarboxylate transporter TctB family protein</fullName>
    </submittedName>
</protein>
<feature type="transmembrane region" description="Helical" evidence="1">
    <location>
        <begin position="5"/>
        <end position="25"/>
    </location>
</feature>
<evidence type="ECO:0000313" key="4">
    <source>
        <dbReference type="Proteomes" id="UP000294656"/>
    </source>
</evidence>
<evidence type="ECO:0000313" key="3">
    <source>
        <dbReference type="EMBL" id="TDO95318.1"/>
    </source>
</evidence>
<feature type="transmembrane region" description="Helical" evidence="1">
    <location>
        <begin position="80"/>
        <end position="107"/>
    </location>
</feature>
<sequence length="157" mass="17326">MSFRIAECSAAAGMILLVIIGWFQISDLPTDARMFPAALLLIIGILSTALLVRGIIGKAAHFLNDEAKQWRFAISGKRMFIGFAMLALYFLTLPYLGFFTTSFILIIGIAKGAGYHKPIPLICSALGFCIFVYAIFVALFERPLPEEFFVTLLSTSF</sequence>
<feature type="transmembrane region" description="Helical" evidence="1">
    <location>
        <begin position="119"/>
        <end position="140"/>
    </location>
</feature>
<reference evidence="3 4" key="1">
    <citation type="submission" date="2019-03" db="EMBL/GenBank/DDBJ databases">
        <title>Genomic Encyclopedia of Type Strains, Phase III (KMG-III): the genomes of soil and plant-associated and newly described type strains.</title>
        <authorList>
            <person name="Whitman W."/>
        </authorList>
    </citation>
    <scope>NUCLEOTIDE SEQUENCE [LARGE SCALE GENOMIC DNA]</scope>
    <source>
        <strain evidence="3 4">CECT 7378</strain>
    </source>
</reference>
<keyword evidence="1" id="KW-0472">Membrane</keyword>
<accession>A0A4R6M244</accession>
<feature type="domain" description="DUF1468" evidence="2">
    <location>
        <begin position="11"/>
        <end position="145"/>
    </location>
</feature>
<proteinExistence type="predicted"/>
<dbReference type="EMBL" id="SNXC01000017">
    <property type="protein sequence ID" value="TDO95318.1"/>
    <property type="molecule type" value="Genomic_DNA"/>
</dbReference>
<keyword evidence="1" id="KW-0812">Transmembrane</keyword>
<keyword evidence="1" id="KW-1133">Transmembrane helix</keyword>
<dbReference type="Proteomes" id="UP000294656">
    <property type="component" value="Unassembled WGS sequence"/>
</dbReference>
<evidence type="ECO:0000256" key="1">
    <source>
        <dbReference type="SAM" id="Phobius"/>
    </source>
</evidence>
<keyword evidence="4" id="KW-1185">Reference proteome</keyword>
<name>A0A4R6M244_9GAMM</name>
<feature type="transmembrane region" description="Helical" evidence="1">
    <location>
        <begin position="37"/>
        <end position="59"/>
    </location>
</feature>
<gene>
    <name evidence="3" type="ORF">DFP79_3559</name>
</gene>
<organism evidence="3 4">
    <name type="scientific">Marinomonas balearica</name>
    <dbReference type="NCBI Taxonomy" id="491947"/>
    <lineage>
        <taxon>Bacteria</taxon>
        <taxon>Pseudomonadati</taxon>
        <taxon>Pseudomonadota</taxon>
        <taxon>Gammaproteobacteria</taxon>
        <taxon>Oceanospirillales</taxon>
        <taxon>Oceanospirillaceae</taxon>
        <taxon>Marinomonas</taxon>
    </lineage>
</organism>